<comment type="caution">
    <text evidence="2">The sequence shown here is derived from an EMBL/GenBank/DDBJ whole genome shotgun (WGS) entry which is preliminary data.</text>
</comment>
<gene>
    <name evidence="2" type="ORF">J6I44_13345</name>
</gene>
<dbReference type="Pfam" id="PF12867">
    <property type="entry name" value="DinB_2"/>
    <property type="match status" value="1"/>
</dbReference>
<dbReference type="Gene3D" id="1.20.120.450">
    <property type="entry name" value="dinb family like domain"/>
    <property type="match status" value="1"/>
</dbReference>
<evidence type="ECO:0000313" key="2">
    <source>
        <dbReference type="EMBL" id="MCW9707848.1"/>
    </source>
</evidence>
<keyword evidence="3" id="KW-1185">Reference proteome</keyword>
<protein>
    <submittedName>
        <fullName evidence="2">DinB family protein</fullName>
    </submittedName>
</protein>
<feature type="domain" description="DinB-like" evidence="1">
    <location>
        <begin position="13"/>
        <end position="180"/>
    </location>
</feature>
<dbReference type="SUPFAM" id="SSF109854">
    <property type="entry name" value="DinB/YfiT-like putative metalloenzymes"/>
    <property type="match status" value="1"/>
</dbReference>
<name>A0ABT3PPR5_9BACT</name>
<accession>A0ABT3PPR5</accession>
<dbReference type="InterPro" id="IPR024775">
    <property type="entry name" value="DinB-like"/>
</dbReference>
<dbReference type="RefSeq" id="WP_265766637.1">
    <property type="nucleotide sequence ID" value="NZ_JAGGJA010000008.1"/>
</dbReference>
<dbReference type="InterPro" id="IPR034660">
    <property type="entry name" value="DinB/YfiT-like"/>
</dbReference>
<evidence type="ECO:0000259" key="1">
    <source>
        <dbReference type="Pfam" id="PF12867"/>
    </source>
</evidence>
<sequence length="191" mass="22577">MHLPYSYSWYIQQFKKAKDTSETFLLSVDDRDFLRPPADDQWAIAECYDHLIKFGYLYLQNMEPALAANYTTTDNLQQPFKPRWITRKVISFFAPPYKMKVKTFTQMKPAPVSGYNRMELLNDYISLQDRLIAELEKGQQQQTNLGAVMVEHPIFSILKMTLSECFAIVEVHQRRHQWQAEQTLKMLEDKL</sequence>
<proteinExistence type="predicted"/>
<organism evidence="2 3">
    <name type="scientific">Fodinibius salsisoli</name>
    <dbReference type="NCBI Taxonomy" id="2820877"/>
    <lineage>
        <taxon>Bacteria</taxon>
        <taxon>Pseudomonadati</taxon>
        <taxon>Balneolota</taxon>
        <taxon>Balneolia</taxon>
        <taxon>Balneolales</taxon>
        <taxon>Balneolaceae</taxon>
        <taxon>Fodinibius</taxon>
    </lineage>
</organism>
<dbReference type="Proteomes" id="UP001207918">
    <property type="component" value="Unassembled WGS sequence"/>
</dbReference>
<reference evidence="2 3" key="1">
    <citation type="submission" date="2021-03" db="EMBL/GenBank/DDBJ databases">
        <title>Aliifodinibius sp. nov., a new bacterium isolated from saline soil.</title>
        <authorList>
            <person name="Galisteo C."/>
            <person name="De La Haba R."/>
            <person name="Sanchez-Porro C."/>
            <person name="Ventosa A."/>
        </authorList>
    </citation>
    <scope>NUCLEOTIDE SEQUENCE [LARGE SCALE GENOMIC DNA]</scope>
    <source>
        <strain evidence="2 3">1BSP15-2V2</strain>
    </source>
</reference>
<evidence type="ECO:0000313" key="3">
    <source>
        <dbReference type="Proteomes" id="UP001207918"/>
    </source>
</evidence>
<dbReference type="EMBL" id="JAGGJA010000008">
    <property type="protein sequence ID" value="MCW9707848.1"/>
    <property type="molecule type" value="Genomic_DNA"/>
</dbReference>